<dbReference type="SMART" id="SM00220">
    <property type="entry name" value="S_TKc"/>
    <property type="match status" value="1"/>
</dbReference>
<dbReference type="PROSITE" id="PS50011">
    <property type="entry name" value="PROTEIN_KINASE_DOM"/>
    <property type="match status" value="1"/>
</dbReference>
<evidence type="ECO:0000259" key="3">
    <source>
        <dbReference type="PROSITE" id="PS50011"/>
    </source>
</evidence>
<name>A0AAW9R049_9CHRO</name>
<dbReference type="Pfam" id="PF00069">
    <property type="entry name" value="Pkinase"/>
    <property type="match status" value="1"/>
</dbReference>
<dbReference type="Gene3D" id="3.90.1580.10">
    <property type="entry name" value="paralog of FGE (formylglycine-generating enzyme)"/>
    <property type="match status" value="1"/>
</dbReference>
<dbReference type="Pfam" id="PF03781">
    <property type="entry name" value="FGE-sulfatase"/>
    <property type="match status" value="1"/>
</dbReference>
<dbReference type="GO" id="GO:0005524">
    <property type="term" value="F:ATP binding"/>
    <property type="evidence" value="ECO:0007669"/>
    <property type="project" value="UniProtKB-UniRule"/>
</dbReference>
<evidence type="ECO:0000313" key="4">
    <source>
        <dbReference type="EMBL" id="MEG3440251.1"/>
    </source>
</evidence>
<dbReference type="CDD" id="cd14014">
    <property type="entry name" value="STKc_PknB_like"/>
    <property type="match status" value="1"/>
</dbReference>
<proteinExistence type="predicted"/>
<feature type="binding site" evidence="1">
    <location>
        <position position="49"/>
    </location>
    <ligand>
        <name>ATP</name>
        <dbReference type="ChEBI" id="CHEBI:30616"/>
    </ligand>
</feature>
<reference evidence="4 5" key="1">
    <citation type="submission" date="2024-01" db="EMBL/GenBank/DDBJ databases">
        <title>Genomic insights into the taxonomy and metabolism of the cyanobacterium Pannus brasiliensis CCIBt3594.</title>
        <authorList>
            <person name="Machado M."/>
            <person name="Botero N.B."/>
            <person name="Andreote A.P.D."/>
            <person name="Feitosa A.M.T."/>
            <person name="Popin R."/>
            <person name="Sivonen K."/>
            <person name="Fiore M.F."/>
        </authorList>
    </citation>
    <scope>NUCLEOTIDE SEQUENCE [LARGE SCALE GENOMIC DNA]</scope>
    <source>
        <strain evidence="4 5">CCIBt3594</strain>
    </source>
</reference>
<dbReference type="InterPro" id="IPR005532">
    <property type="entry name" value="SUMF_dom"/>
</dbReference>
<evidence type="ECO:0000256" key="2">
    <source>
        <dbReference type="SAM" id="MobiDB-lite"/>
    </source>
</evidence>
<dbReference type="InterPro" id="IPR042095">
    <property type="entry name" value="SUMF_sf"/>
</dbReference>
<dbReference type="InterPro" id="IPR051043">
    <property type="entry name" value="Sulfatase_Mod_Factor_Kinase"/>
</dbReference>
<feature type="domain" description="Protein kinase" evidence="3">
    <location>
        <begin position="17"/>
        <end position="270"/>
    </location>
</feature>
<dbReference type="InterPro" id="IPR017441">
    <property type="entry name" value="Protein_kinase_ATP_BS"/>
</dbReference>
<evidence type="ECO:0000313" key="5">
    <source>
        <dbReference type="Proteomes" id="UP001328733"/>
    </source>
</evidence>
<dbReference type="InterPro" id="IPR011009">
    <property type="entry name" value="Kinase-like_dom_sf"/>
</dbReference>
<keyword evidence="5" id="KW-1185">Reference proteome</keyword>
<dbReference type="EMBL" id="JBAFSM010000083">
    <property type="protein sequence ID" value="MEG3440251.1"/>
    <property type="molecule type" value="Genomic_DNA"/>
</dbReference>
<dbReference type="SUPFAM" id="SSF56112">
    <property type="entry name" value="Protein kinase-like (PK-like)"/>
    <property type="match status" value="1"/>
</dbReference>
<dbReference type="InterPro" id="IPR016187">
    <property type="entry name" value="CTDL_fold"/>
</dbReference>
<dbReference type="RefSeq" id="WP_332867719.1">
    <property type="nucleotide sequence ID" value="NZ_JBAFSM010000083.1"/>
</dbReference>
<dbReference type="GO" id="GO:0120147">
    <property type="term" value="F:formylglycine-generating oxidase activity"/>
    <property type="evidence" value="ECO:0007669"/>
    <property type="project" value="TreeGrafter"/>
</dbReference>
<organism evidence="4 5">
    <name type="scientific">Pannus brasiliensis CCIBt3594</name>
    <dbReference type="NCBI Taxonomy" id="1427578"/>
    <lineage>
        <taxon>Bacteria</taxon>
        <taxon>Bacillati</taxon>
        <taxon>Cyanobacteriota</taxon>
        <taxon>Cyanophyceae</taxon>
        <taxon>Oscillatoriophycideae</taxon>
        <taxon>Chroococcales</taxon>
        <taxon>Microcystaceae</taxon>
        <taxon>Pannus</taxon>
    </lineage>
</organism>
<keyword evidence="4" id="KW-0418">Kinase</keyword>
<keyword evidence="1" id="KW-0547">Nucleotide-binding</keyword>
<dbReference type="PROSITE" id="PS00107">
    <property type="entry name" value="PROTEIN_KINASE_ATP"/>
    <property type="match status" value="1"/>
</dbReference>
<dbReference type="Gene3D" id="1.10.510.10">
    <property type="entry name" value="Transferase(Phosphotransferase) domain 1"/>
    <property type="match status" value="1"/>
</dbReference>
<evidence type="ECO:0000256" key="1">
    <source>
        <dbReference type="PROSITE-ProRule" id="PRU10141"/>
    </source>
</evidence>
<dbReference type="AlphaFoldDB" id="A0AAW9R049"/>
<dbReference type="SUPFAM" id="SSF56436">
    <property type="entry name" value="C-type lectin-like"/>
    <property type="match status" value="1"/>
</dbReference>
<gene>
    <name evidence="4" type="ORF">V0288_24200</name>
</gene>
<keyword evidence="1" id="KW-0067">ATP-binding</keyword>
<dbReference type="PANTHER" id="PTHR23150:SF19">
    <property type="entry name" value="FORMYLGLYCINE-GENERATING ENZYME"/>
    <property type="match status" value="1"/>
</dbReference>
<accession>A0AAW9R049</accession>
<feature type="region of interest" description="Disordered" evidence="2">
    <location>
        <begin position="281"/>
        <end position="320"/>
    </location>
</feature>
<dbReference type="GO" id="GO:0004672">
    <property type="term" value="F:protein kinase activity"/>
    <property type="evidence" value="ECO:0007669"/>
    <property type="project" value="InterPro"/>
</dbReference>
<sequence>MKDTFYRLLEGQKIGHYHLENLLGVGGFGGVFRASEVVRDRVLRQVAIKIMPNNDERQLAELIAAVNLEHENLIRSYSAGECTILDTDTLYLAMELADGSLEKRLFRGSFSPDEIRQFLREMLAALRYLHDRNQVHRDVKPANILRVKECWKLSDFGLIRRLGDRDHDRTANPVGTIAYMPPEAFDGHISPAWDMWSLGILLVLMTAKKLPYRFDEPAQLLKKVMNGDLELPSLPEEIRPIVLGCLQVERQNRWTARQALSALDSPTPAFPVPPVLAPSPAPSKTVVPPVLPPSPAPSKTVSIDSPEEIPAPSSDSIPKNVPIDSYEEILRSPTGQWLGSIEMLYIPPGEFLMGSPSEEIERHKTENSLHRVKIAGFYLSRTPITQAQWRAVAGLPPEGKSIETNPSYFTGEGKPVERVSWQDCLEFCARLSARTGKTYRLPAEAEWEYACRAGTTTPFYFGETLSTEIANYDGNYAYSTGEKGSYRKETTEVGIFPPNAFGLHDTHGNVFEWCLDPWHESYWDAPNNGRVWDEKYPDGFYRDLLANLKVLLADTRTRVIRGGSWSSIPRYCRSAYRRHFGRASDEIGFRIASVPPKS</sequence>
<dbReference type="Proteomes" id="UP001328733">
    <property type="component" value="Unassembled WGS sequence"/>
</dbReference>
<protein>
    <submittedName>
        <fullName evidence="4">Bifunctional serine/threonine-protein kinase/formylglycine-generating enzyme family protein</fullName>
    </submittedName>
</protein>
<dbReference type="InterPro" id="IPR000719">
    <property type="entry name" value="Prot_kinase_dom"/>
</dbReference>
<comment type="caution">
    <text evidence="4">The sequence shown here is derived from an EMBL/GenBank/DDBJ whole genome shotgun (WGS) entry which is preliminary data.</text>
</comment>
<dbReference type="PANTHER" id="PTHR23150">
    <property type="entry name" value="SULFATASE MODIFYING FACTOR 1, 2"/>
    <property type="match status" value="1"/>
</dbReference>
<keyword evidence="4" id="KW-0808">Transferase</keyword>